<keyword evidence="2" id="KW-0479">Metal-binding</keyword>
<reference evidence="6" key="1">
    <citation type="submission" date="2023-03" db="EMBL/GenBank/DDBJ databases">
        <authorList>
            <person name="Steffen K."/>
            <person name="Cardenas P."/>
        </authorList>
    </citation>
    <scope>NUCLEOTIDE SEQUENCE</scope>
</reference>
<organism evidence="6 7">
    <name type="scientific">Geodia barretti</name>
    <name type="common">Barrett's horny sponge</name>
    <dbReference type="NCBI Taxonomy" id="519541"/>
    <lineage>
        <taxon>Eukaryota</taxon>
        <taxon>Metazoa</taxon>
        <taxon>Porifera</taxon>
        <taxon>Demospongiae</taxon>
        <taxon>Heteroscleromorpha</taxon>
        <taxon>Tetractinellida</taxon>
        <taxon>Astrophorina</taxon>
        <taxon>Geodiidae</taxon>
        <taxon>Geodia</taxon>
    </lineage>
</organism>
<dbReference type="AlphaFoldDB" id="A0AA35VZL9"/>
<evidence type="ECO:0000256" key="1">
    <source>
        <dbReference type="ARBA" id="ARBA00001964"/>
    </source>
</evidence>
<evidence type="ECO:0000256" key="4">
    <source>
        <dbReference type="ARBA" id="ARBA00023239"/>
    </source>
</evidence>
<dbReference type="GO" id="GO:0046872">
    <property type="term" value="F:metal ion binding"/>
    <property type="evidence" value="ECO:0007669"/>
    <property type="project" value="UniProtKB-KW"/>
</dbReference>
<keyword evidence="3" id="KW-0460">Magnesium</keyword>
<dbReference type="GO" id="GO:0016829">
    <property type="term" value="F:lyase activity"/>
    <property type="evidence" value="ECO:0007669"/>
    <property type="project" value="UniProtKB-KW"/>
</dbReference>
<dbReference type="PANTHER" id="PTHR43710:SF2">
    <property type="entry name" value="2-HYDROXYACYL-COA LYASE 1"/>
    <property type="match status" value="1"/>
</dbReference>
<sequence>MAADGEEDVETVTGVALLADALRSQGVEWVFGVVGIPVTNIAPALQDAGIGYIGMRNEQAGAHKKKKENWKSKELGFLLFFST</sequence>
<comment type="caution">
    <text evidence="6">The sequence shown here is derived from an EMBL/GenBank/DDBJ whole genome shotgun (WGS) entry which is preliminary data.</text>
</comment>
<dbReference type="SUPFAM" id="SSF52518">
    <property type="entry name" value="Thiamin diphosphate-binding fold (THDP-binding)"/>
    <property type="match status" value="1"/>
</dbReference>
<dbReference type="Proteomes" id="UP001174909">
    <property type="component" value="Unassembled WGS sequence"/>
</dbReference>
<keyword evidence="7" id="KW-1185">Reference proteome</keyword>
<dbReference type="Pfam" id="PF02776">
    <property type="entry name" value="TPP_enzyme_N"/>
    <property type="match status" value="1"/>
</dbReference>
<gene>
    <name evidence="6" type="ORF">GBAR_LOCUS40</name>
</gene>
<feature type="domain" description="Thiamine pyrophosphate enzyme N-terminal TPP-binding" evidence="5">
    <location>
        <begin position="13"/>
        <end position="63"/>
    </location>
</feature>
<proteinExistence type="predicted"/>
<dbReference type="InterPro" id="IPR029061">
    <property type="entry name" value="THDP-binding"/>
</dbReference>
<evidence type="ECO:0000259" key="5">
    <source>
        <dbReference type="Pfam" id="PF02776"/>
    </source>
</evidence>
<dbReference type="Gene3D" id="3.40.50.970">
    <property type="match status" value="1"/>
</dbReference>
<evidence type="ECO:0000256" key="3">
    <source>
        <dbReference type="ARBA" id="ARBA00022842"/>
    </source>
</evidence>
<dbReference type="InterPro" id="IPR012001">
    <property type="entry name" value="Thiamin_PyroP_enz_TPP-bd_dom"/>
</dbReference>
<comment type="cofactor">
    <cofactor evidence="1">
        <name>thiamine diphosphate</name>
        <dbReference type="ChEBI" id="CHEBI:58937"/>
    </cofactor>
</comment>
<dbReference type="GO" id="GO:0005777">
    <property type="term" value="C:peroxisome"/>
    <property type="evidence" value="ECO:0007669"/>
    <property type="project" value="TreeGrafter"/>
</dbReference>
<dbReference type="GO" id="GO:0030976">
    <property type="term" value="F:thiamine pyrophosphate binding"/>
    <property type="evidence" value="ECO:0007669"/>
    <property type="project" value="InterPro"/>
</dbReference>
<keyword evidence="4 6" id="KW-0456">Lyase</keyword>
<protein>
    <submittedName>
        <fullName evidence="6">2-hydroxyacyl-CoA lyase 1</fullName>
    </submittedName>
</protein>
<name>A0AA35VZL9_GEOBA</name>
<dbReference type="CDD" id="cd07035">
    <property type="entry name" value="TPP_PYR_POX_like"/>
    <property type="match status" value="1"/>
</dbReference>
<dbReference type="PANTHER" id="PTHR43710">
    <property type="entry name" value="2-HYDROXYACYL-COA LYASE"/>
    <property type="match status" value="1"/>
</dbReference>
<dbReference type="EMBL" id="CASHTH010000007">
    <property type="protein sequence ID" value="CAI7988706.1"/>
    <property type="molecule type" value="Genomic_DNA"/>
</dbReference>
<dbReference type="GO" id="GO:0001561">
    <property type="term" value="P:fatty acid alpha-oxidation"/>
    <property type="evidence" value="ECO:0007669"/>
    <property type="project" value="TreeGrafter"/>
</dbReference>
<evidence type="ECO:0000313" key="6">
    <source>
        <dbReference type="EMBL" id="CAI7988706.1"/>
    </source>
</evidence>
<accession>A0AA35VZL9</accession>
<evidence type="ECO:0000256" key="2">
    <source>
        <dbReference type="ARBA" id="ARBA00022723"/>
    </source>
</evidence>
<evidence type="ECO:0000313" key="7">
    <source>
        <dbReference type="Proteomes" id="UP001174909"/>
    </source>
</evidence>
<dbReference type="InterPro" id="IPR045025">
    <property type="entry name" value="HACL1-like"/>
</dbReference>